<comment type="caution">
    <text evidence="1">The sequence shown here is derived from an EMBL/GenBank/DDBJ whole genome shotgun (WGS) entry which is preliminary data.</text>
</comment>
<gene>
    <name evidence="1" type="ORF">ACFQEU_01570</name>
</gene>
<dbReference type="RefSeq" id="WP_379778544.1">
    <property type="nucleotide sequence ID" value="NZ_JBHSWW010000008.1"/>
</dbReference>
<organism evidence="1 2">
    <name type="scientific">Halorubrum tibetense</name>
    <dbReference type="NCBI Taxonomy" id="175631"/>
    <lineage>
        <taxon>Archaea</taxon>
        <taxon>Methanobacteriati</taxon>
        <taxon>Methanobacteriota</taxon>
        <taxon>Stenosarchaea group</taxon>
        <taxon>Halobacteria</taxon>
        <taxon>Halobacteriales</taxon>
        <taxon>Haloferacaceae</taxon>
        <taxon>Halorubrum</taxon>
    </lineage>
</organism>
<evidence type="ECO:0000313" key="2">
    <source>
        <dbReference type="Proteomes" id="UP001596442"/>
    </source>
</evidence>
<dbReference type="EMBL" id="JBHSWW010000008">
    <property type="protein sequence ID" value="MFC6752164.1"/>
    <property type="molecule type" value="Genomic_DNA"/>
</dbReference>
<sequence length="193" mass="21860">MELSPDEVEAAIEAYRSSEPLYTVESESIEGLPRAFRRGEYGRRDAQWVVRWFGRRYLGEEPPGFDRTHREERFEGADFEAVRDAIDEAVAADRDEFGSAVDALTSLPGVDFPIASAFLAFANPEVFVVVDRRTWQAAQSLTDLEGAYPDPPNIEQYEAFLDTCHVLADRYGVGPWEVYMFLWRHGAASTDPE</sequence>
<name>A0ABD5S6L0_9EURY</name>
<accession>A0ABD5S6L0</accession>
<dbReference type="SUPFAM" id="SSF48150">
    <property type="entry name" value="DNA-glycosylase"/>
    <property type="match status" value="1"/>
</dbReference>
<dbReference type="Proteomes" id="UP001596442">
    <property type="component" value="Unassembled WGS sequence"/>
</dbReference>
<protein>
    <submittedName>
        <fullName evidence="1">Uncharacterized protein</fullName>
    </submittedName>
</protein>
<evidence type="ECO:0000313" key="1">
    <source>
        <dbReference type="EMBL" id="MFC6752164.1"/>
    </source>
</evidence>
<dbReference type="InterPro" id="IPR011257">
    <property type="entry name" value="DNA_glycosylase"/>
</dbReference>
<proteinExistence type="predicted"/>
<reference evidence="1 2" key="1">
    <citation type="journal article" date="2019" name="Int. J. Syst. Evol. Microbiol.">
        <title>The Global Catalogue of Microorganisms (GCM) 10K type strain sequencing project: providing services to taxonomists for standard genome sequencing and annotation.</title>
        <authorList>
            <consortium name="The Broad Institute Genomics Platform"/>
            <consortium name="The Broad Institute Genome Sequencing Center for Infectious Disease"/>
            <person name="Wu L."/>
            <person name="Ma J."/>
        </authorList>
    </citation>
    <scope>NUCLEOTIDE SEQUENCE [LARGE SCALE GENOMIC DNA]</scope>
    <source>
        <strain evidence="1 2">CGMCC 1.3239</strain>
    </source>
</reference>
<dbReference type="AlphaFoldDB" id="A0ABD5S6L0"/>
<keyword evidence="2" id="KW-1185">Reference proteome</keyword>